<evidence type="ECO:0000256" key="3">
    <source>
        <dbReference type="ARBA" id="ARBA00022989"/>
    </source>
</evidence>
<keyword evidence="9" id="KW-1185">Reference proteome</keyword>
<feature type="region of interest" description="Disordered" evidence="5">
    <location>
        <begin position="498"/>
        <end position="533"/>
    </location>
</feature>
<comment type="caution">
    <text evidence="8">The sequence shown here is derived from an EMBL/GenBank/DDBJ whole genome shotgun (WGS) entry which is preliminary data.</text>
</comment>
<feature type="transmembrane region" description="Helical" evidence="6">
    <location>
        <begin position="271"/>
        <end position="294"/>
    </location>
</feature>
<evidence type="ECO:0000256" key="6">
    <source>
        <dbReference type="SAM" id="Phobius"/>
    </source>
</evidence>
<dbReference type="InterPro" id="IPR036259">
    <property type="entry name" value="MFS_trans_sf"/>
</dbReference>
<feature type="transmembrane region" description="Helical" evidence="6">
    <location>
        <begin position="227"/>
        <end position="250"/>
    </location>
</feature>
<evidence type="ECO:0000313" key="8">
    <source>
        <dbReference type="EMBL" id="NYJ73192.1"/>
    </source>
</evidence>
<sequence>MSHPTSSTSHTSTRATLPVILLALATVVSAVSSLLSALPSIAVDTHASQTQLTWIVDAYALAFASLLLPAGALGDRFGRRRTLMVGLAIFAVAGAVPLIQDDTTTLIVVRAAMGVAAALVMPATLSTITSSFPRERREVAVATWAGVAAVGAVLGLFIAGFVLRWWQWHSVFLASAVMAVVALIGVVVAVPESAAPDEASNDPLGALLSVSALVLFVYAIVEAPTTGWTSASTLAIIGASVVLGALFLAWEARATRPLLALRHFRNVGFSSGSLSLAAMFFGFFGFILLFLQYLQLVRGYSPLEAACAMLPLPLGLMPAARGMAPRLDGRLGQWAQSAIGLGTMAAALWWLSRADGGTSYWVVAIGLFVLGVGGGLAMPAATTAITKALPKAEQGVASAVNDLSRELGGAVGIAALSSVATSVYRDHLDLRAIPPQLRHLVLESAAAGTHAPVAGVRSAALTAYTTGLQHGLLTAAGLLAAAALVLAASALLRPTRSPRPVATVDQGEPAVSAAAPLPGPDRRTPSMLRRERS</sequence>
<feature type="transmembrane region" description="Helical" evidence="6">
    <location>
        <begin position="358"/>
        <end position="386"/>
    </location>
</feature>
<feature type="domain" description="Major facilitator superfamily (MFS) profile" evidence="7">
    <location>
        <begin position="11"/>
        <end position="499"/>
    </location>
</feature>
<feature type="transmembrane region" description="Helical" evidence="6">
    <location>
        <begin position="471"/>
        <end position="492"/>
    </location>
</feature>
<evidence type="ECO:0000256" key="4">
    <source>
        <dbReference type="ARBA" id="ARBA00023136"/>
    </source>
</evidence>
<feature type="transmembrane region" description="Helical" evidence="6">
    <location>
        <begin position="140"/>
        <end position="166"/>
    </location>
</feature>
<proteinExistence type="predicted"/>
<dbReference type="PANTHER" id="PTHR42718">
    <property type="entry name" value="MAJOR FACILITATOR SUPERFAMILY MULTIDRUG TRANSPORTER MFSC"/>
    <property type="match status" value="1"/>
</dbReference>
<accession>A0A853D7R4</accession>
<dbReference type="CDD" id="cd17321">
    <property type="entry name" value="MFS_MMR_MDR_like"/>
    <property type="match status" value="1"/>
</dbReference>
<name>A0A853D7R4_9MICO</name>
<dbReference type="Gene3D" id="1.20.1250.20">
    <property type="entry name" value="MFS general substrate transporter like domains"/>
    <property type="match status" value="1"/>
</dbReference>
<evidence type="ECO:0000313" key="9">
    <source>
        <dbReference type="Proteomes" id="UP000571817"/>
    </source>
</evidence>
<gene>
    <name evidence="8" type="ORF">HNR15_000155</name>
</gene>
<keyword evidence="2 6" id="KW-0812">Transmembrane</keyword>
<organism evidence="8 9">
    <name type="scientific">Allobranchiibius huperziae</name>
    <dbReference type="NCBI Taxonomy" id="1874116"/>
    <lineage>
        <taxon>Bacteria</taxon>
        <taxon>Bacillati</taxon>
        <taxon>Actinomycetota</taxon>
        <taxon>Actinomycetes</taxon>
        <taxon>Micrococcales</taxon>
        <taxon>Dermacoccaceae</taxon>
        <taxon>Allobranchiibius</taxon>
    </lineage>
</organism>
<dbReference type="InterPro" id="IPR011701">
    <property type="entry name" value="MFS"/>
</dbReference>
<dbReference type="Proteomes" id="UP000571817">
    <property type="component" value="Unassembled WGS sequence"/>
</dbReference>
<evidence type="ECO:0000259" key="7">
    <source>
        <dbReference type="PROSITE" id="PS50850"/>
    </source>
</evidence>
<dbReference type="PROSITE" id="PS50850">
    <property type="entry name" value="MFS"/>
    <property type="match status" value="1"/>
</dbReference>
<protein>
    <submittedName>
        <fullName evidence="8">MFS family permease</fullName>
    </submittedName>
</protein>
<feature type="transmembrane region" description="Helical" evidence="6">
    <location>
        <begin position="82"/>
        <end position="100"/>
    </location>
</feature>
<dbReference type="InterPro" id="IPR020846">
    <property type="entry name" value="MFS_dom"/>
</dbReference>
<evidence type="ECO:0000256" key="1">
    <source>
        <dbReference type="ARBA" id="ARBA00004651"/>
    </source>
</evidence>
<feature type="transmembrane region" description="Helical" evidence="6">
    <location>
        <begin position="331"/>
        <end position="352"/>
    </location>
</feature>
<feature type="transmembrane region" description="Helical" evidence="6">
    <location>
        <begin position="203"/>
        <end position="221"/>
    </location>
</feature>
<dbReference type="GO" id="GO:0005886">
    <property type="term" value="C:plasma membrane"/>
    <property type="evidence" value="ECO:0007669"/>
    <property type="project" value="UniProtKB-SubCell"/>
</dbReference>
<dbReference type="GO" id="GO:0022857">
    <property type="term" value="F:transmembrane transporter activity"/>
    <property type="evidence" value="ECO:0007669"/>
    <property type="project" value="InterPro"/>
</dbReference>
<dbReference type="AlphaFoldDB" id="A0A853D7R4"/>
<feature type="transmembrane region" description="Helical" evidence="6">
    <location>
        <begin position="54"/>
        <end position="73"/>
    </location>
</feature>
<comment type="subcellular location">
    <subcellularLocation>
        <location evidence="1">Cell membrane</location>
        <topology evidence="1">Multi-pass membrane protein</topology>
    </subcellularLocation>
</comment>
<feature type="compositionally biased region" description="Basic and acidic residues" evidence="5">
    <location>
        <begin position="520"/>
        <end position="533"/>
    </location>
</feature>
<dbReference type="Pfam" id="PF07690">
    <property type="entry name" value="MFS_1"/>
    <property type="match status" value="1"/>
</dbReference>
<feature type="transmembrane region" description="Helical" evidence="6">
    <location>
        <begin position="172"/>
        <end position="191"/>
    </location>
</feature>
<feature type="transmembrane region" description="Helical" evidence="6">
    <location>
        <begin position="106"/>
        <end position="128"/>
    </location>
</feature>
<evidence type="ECO:0000256" key="5">
    <source>
        <dbReference type="SAM" id="MobiDB-lite"/>
    </source>
</evidence>
<evidence type="ECO:0000256" key="2">
    <source>
        <dbReference type="ARBA" id="ARBA00022692"/>
    </source>
</evidence>
<dbReference type="RefSeq" id="WP_179478299.1">
    <property type="nucleotide sequence ID" value="NZ_JACCFW010000001.1"/>
</dbReference>
<reference evidence="8 9" key="1">
    <citation type="submission" date="2020-07" db="EMBL/GenBank/DDBJ databases">
        <title>Sequencing the genomes of 1000 actinobacteria strains.</title>
        <authorList>
            <person name="Klenk H.-P."/>
        </authorList>
    </citation>
    <scope>NUCLEOTIDE SEQUENCE [LARGE SCALE GENOMIC DNA]</scope>
    <source>
        <strain evidence="8 9">DSM 29531</strain>
    </source>
</reference>
<keyword evidence="4 6" id="KW-0472">Membrane</keyword>
<dbReference type="SUPFAM" id="SSF103473">
    <property type="entry name" value="MFS general substrate transporter"/>
    <property type="match status" value="1"/>
</dbReference>
<keyword evidence="3 6" id="KW-1133">Transmembrane helix</keyword>
<dbReference type="EMBL" id="JACCFW010000001">
    <property type="protein sequence ID" value="NYJ73192.1"/>
    <property type="molecule type" value="Genomic_DNA"/>
</dbReference>
<dbReference type="PANTHER" id="PTHR42718:SF42">
    <property type="entry name" value="EXPORT PROTEIN"/>
    <property type="match status" value="1"/>
</dbReference>